<reference evidence="1 2" key="1">
    <citation type="submission" date="2019-04" db="EMBL/GenBank/DDBJ databases">
        <title>A novel phosphate-accumulating bacterium identified in bioreactor for phosphate removal from wastewater.</title>
        <authorList>
            <person name="Kotlyarov R.Y."/>
            <person name="Beletsky A.V."/>
            <person name="Kallistova A.Y."/>
            <person name="Dorofeev A.G."/>
            <person name="Nikolaev Y.Y."/>
            <person name="Pimenov N.V."/>
            <person name="Ravin N.V."/>
            <person name="Mardanov A.V."/>
        </authorList>
    </citation>
    <scope>NUCLEOTIDE SEQUENCE [LARGE SCALE GENOMIC DNA]</scope>
    <source>
        <strain evidence="1 2">Bin19</strain>
    </source>
</reference>
<name>A0A5S4ETT3_9PROT</name>
<gene>
    <name evidence="1" type="ORF">ACCUM_0745</name>
</gene>
<protein>
    <submittedName>
        <fullName evidence="1">Uncharacterized protein</fullName>
    </submittedName>
</protein>
<keyword evidence="2" id="KW-1185">Reference proteome</keyword>
<accession>A0A5S4ETT3</accession>
<evidence type="ECO:0000313" key="1">
    <source>
        <dbReference type="EMBL" id="TMQ78876.1"/>
    </source>
</evidence>
<sequence length="39" mass="4479">MWPLLLHCVEGLTRQQSAFDNGEIARLRPSVMRQAPGNW</sequence>
<proteinExistence type="predicted"/>
<comment type="caution">
    <text evidence="1">The sequence shown here is derived from an EMBL/GenBank/DDBJ whole genome shotgun (WGS) entry which is preliminary data.</text>
</comment>
<evidence type="ECO:0000313" key="2">
    <source>
        <dbReference type="Proteomes" id="UP000306324"/>
    </source>
</evidence>
<dbReference type="Proteomes" id="UP000306324">
    <property type="component" value="Unassembled WGS sequence"/>
</dbReference>
<dbReference type="EMBL" id="SWAD01000002">
    <property type="protein sequence ID" value="TMQ78876.1"/>
    <property type="molecule type" value="Genomic_DNA"/>
</dbReference>
<dbReference type="AlphaFoldDB" id="A0A5S4ETT3"/>
<organism evidence="1 2">
    <name type="scientific">Candidatus Accumulibacter phosphatis</name>
    <dbReference type="NCBI Taxonomy" id="327160"/>
    <lineage>
        <taxon>Bacteria</taxon>
        <taxon>Pseudomonadati</taxon>
        <taxon>Pseudomonadota</taxon>
        <taxon>Betaproteobacteria</taxon>
        <taxon>Candidatus Accumulibacter</taxon>
    </lineage>
</organism>